<protein>
    <recommendedName>
        <fullName evidence="4">BTB domain-containing protein</fullName>
    </recommendedName>
</protein>
<dbReference type="AlphaFoldDB" id="A0A1G4AZ52"/>
<proteinExistence type="predicted"/>
<comment type="caution">
    <text evidence="2">The sequence shown here is derived from an EMBL/GenBank/DDBJ whole genome shotgun (WGS) entry which is preliminary data.</text>
</comment>
<feature type="region of interest" description="Disordered" evidence="1">
    <location>
        <begin position="162"/>
        <end position="201"/>
    </location>
</feature>
<accession>A0A1G4AZ52</accession>
<dbReference type="OrthoDB" id="5326346at2759"/>
<reference evidence="2 3" key="1">
    <citation type="submission" date="2016-09" db="EMBL/GenBank/DDBJ databases">
        <authorList>
            <person name="Capua I."/>
            <person name="De Benedictis P."/>
            <person name="Joannis T."/>
            <person name="Lombin L.H."/>
            <person name="Cattoli G."/>
        </authorList>
    </citation>
    <scope>NUCLEOTIDE SEQUENCE [LARGE SCALE GENOMIC DNA]</scope>
    <source>
        <strain evidence="2 3">IMI 309357</strain>
    </source>
</reference>
<dbReference type="GeneID" id="34563441"/>
<dbReference type="RefSeq" id="XP_022471538.1">
    <property type="nucleotide sequence ID" value="XM_022621931.1"/>
</dbReference>
<dbReference type="STRING" id="1209926.A0A1G4AZ52"/>
<evidence type="ECO:0000256" key="1">
    <source>
        <dbReference type="SAM" id="MobiDB-lite"/>
    </source>
</evidence>
<dbReference type="Proteomes" id="UP000176998">
    <property type="component" value="Unassembled WGS sequence"/>
</dbReference>
<organism evidence="2 3">
    <name type="scientific">Colletotrichum orchidophilum</name>
    <dbReference type="NCBI Taxonomy" id="1209926"/>
    <lineage>
        <taxon>Eukaryota</taxon>
        <taxon>Fungi</taxon>
        <taxon>Dikarya</taxon>
        <taxon>Ascomycota</taxon>
        <taxon>Pezizomycotina</taxon>
        <taxon>Sordariomycetes</taxon>
        <taxon>Hypocreomycetidae</taxon>
        <taxon>Glomerellales</taxon>
        <taxon>Glomerellaceae</taxon>
        <taxon>Colletotrichum</taxon>
    </lineage>
</organism>
<dbReference type="EMBL" id="MJBS01000101">
    <property type="protein sequence ID" value="OHE94375.1"/>
    <property type="molecule type" value="Genomic_DNA"/>
</dbReference>
<evidence type="ECO:0000313" key="3">
    <source>
        <dbReference type="Proteomes" id="UP000176998"/>
    </source>
</evidence>
<gene>
    <name evidence="2" type="ORF">CORC01_10303</name>
</gene>
<evidence type="ECO:0000313" key="2">
    <source>
        <dbReference type="EMBL" id="OHE94375.1"/>
    </source>
</evidence>
<keyword evidence="3" id="KW-1185">Reference proteome</keyword>
<sequence>MSNESFHRIDPNGDVVLILRNPSASFAVWDTDIPAGENVLKTTADPGTSLSDNISTLQAPLIEDDVFAWPTRLKSELNGIKGKKKKKKMMMMMNHDEAALTTAETPLQDTDEVSIAEPSAAGPSGSIGYQWSLTSEAIESIPVEEAYPEPMPEPYEEPVLEAYEEPPPEPMPEPAAEAYEEPPPEPYADAVPESYEEPAPETYEEAPPEACEELVVKYLVSSRHLALASRYFSAKLSGPWIEASVKHLDGCYHMEATDWDSKALLILMQVIHGKTRSVPRLVNLEMLAKLAVLIDYYDCHEVIEIYIPRWINPLKINLPTNIGRDMVLWLLIAQVFQQDDIFQQMTQIAVLQTTDPVQTLELPVPSFVVDMIDWRRQDGVEFILTVLHNLLDAFRNETAGCSFECSSILLGALTKEMDKHKLFHPRPTKPYSGYSVANLETLVRAFRSPKWNAFPSYNRHSTQHSCNLQSMISCYLNADFDKSKKGFKLYEMVLRDVKGKANGHQWSEASFRRSYTLRKF</sequence>
<evidence type="ECO:0008006" key="4">
    <source>
        <dbReference type="Google" id="ProtNLM"/>
    </source>
</evidence>
<name>A0A1G4AZ52_9PEZI</name>